<dbReference type="InterPro" id="IPR020846">
    <property type="entry name" value="MFS_dom"/>
</dbReference>
<dbReference type="InterPro" id="IPR011701">
    <property type="entry name" value="MFS"/>
</dbReference>
<dbReference type="RefSeq" id="WP_276306388.1">
    <property type="nucleotide sequence ID" value="NZ_CP119993.1"/>
</dbReference>
<keyword evidence="1" id="KW-0472">Membrane</keyword>
<dbReference type="Gene3D" id="1.20.1250.20">
    <property type="entry name" value="MFS general substrate transporter like domains"/>
    <property type="match status" value="1"/>
</dbReference>
<accession>A0ABD6AEZ7</accession>
<keyword evidence="1" id="KW-0812">Transmembrane</keyword>
<dbReference type="SUPFAM" id="SSF103473">
    <property type="entry name" value="MFS general substrate transporter"/>
    <property type="match status" value="1"/>
</dbReference>
<organism evidence="3 4">
    <name type="scientific">Halomarina halobia</name>
    <dbReference type="NCBI Taxonomy" id="3033386"/>
    <lineage>
        <taxon>Archaea</taxon>
        <taxon>Methanobacteriati</taxon>
        <taxon>Methanobacteriota</taxon>
        <taxon>Stenosarchaea group</taxon>
        <taxon>Halobacteria</taxon>
        <taxon>Halobacteriales</taxon>
        <taxon>Natronomonadaceae</taxon>
        <taxon>Halomarina</taxon>
    </lineage>
</organism>
<evidence type="ECO:0000313" key="4">
    <source>
        <dbReference type="Proteomes" id="UP001596547"/>
    </source>
</evidence>
<name>A0ABD6AEZ7_9EURY</name>
<feature type="transmembrane region" description="Helical" evidence="1">
    <location>
        <begin position="193"/>
        <end position="211"/>
    </location>
</feature>
<dbReference type="EMBL" id="JBHTBF010000003">
    <property type="protein sequence ID" value="MFC7318776.1"/>
    <property type="molecule type" value="Genomic_DNA"/>
</dbReference>
<dbReference type="InterPro" id="IPR036259">
    <property type="entry name" value="MFS_trans_sf"/>
</dbReference>
<comment type="caution">
    <text evidence="3">The sequence shown here is derived from an EMBL/GenBank/DDBJ whole genome shotgun (WGS) entry which is preliminary data.</text>
</comment>
<feature type="domain" description="Major facilitator superfamily (MFS) profile" evidence="2">
    <location>
        <begin position="37"/>
        <end position="256"/>
    </location>
</feature>
<protein>
    <submittedName>
        <fullName evidence="3">MFS transporter</fullName>
    </submittedName>
</protein>
<feature type="transmembrane region" description="Helical" evidence="1">
    <location>
        <begin position="102"/>
        <end position="121"/>
    </location>
</feature>
<gene>
    <name evidence="3" type="ORF">ACFQPE_18525</name>
</gene>
<dbReference type="PANTHER" id="PTHR23527">
    <property type="entry name" value="BLL3282 PROTEIN"/>
    <property type="match status" value="1"/>
</dbReference>
<keyword evidence="4" id="KW-1185">Reference proteome</keyword>
<feature type="transmembrane region" description="Helical" evidence="1">
    <location>
        <begin position="133"/>
        <end position="151"/>
    </location>
</feature>
<dbReference type="AlphaFoldDB" id="A0ABD6AEZ7"/>
<evidence type="ECO:0000313" key="3">
    <source>
        <dbReference type="EMBL" id="MFC7318776.1"/>
    </source>
</evidence>
<dbReference type="GeneID" id="79317036"/>
<keyword evidence="1" id="KW-1133">Transmembrane helix</keyword>
<sequence>MIRWDVDKYNSMDSDVAPNAIGRHSHYNTMVRESTTTLGVTSVALVLTVPVWFTYPAVRPQVLDEWGLTGLDAGIVLAAFQAGYLLVIVPAGMLADRYSERWLVAVGALGTGLASLAFAFGARGFLSGTALRFVAGLFMVGVYVPGMRFVSSWFPTETRGRAFGVYVGAYSTSSSVSFLAASSVAAAVDWRTAIAVTSVGALLAAPLFSPLPTTRRTRVSRLLPSQMAGNDTKARTTLQTTRPASPCCGIGGISSR</sequence>
<dbReference type="Pfam" id="PF07690">
    <property type="entry name" value="MFS_1"/>
    <property type="match status" value="1"/>
</dbReference>
<reference evidence="3 4" key="1">
    <citation type="journal article" date="2019" name="Int. J. Syst. Evol. Microbiol.">
        <title>The Global Catalogue of Microorganisms (GCM) 10K type strain sequencing project: providing services to taxonomists for standard genome sequencing and annotation.</title>
        <authorList>
            <consortium name="The Broad Institute Genomics Platform"/>
            <consortium name="The Broad Institute Genome Sequencing Center for Infectious Disease"/>
            <person name="Wu L."/>
            <person name="Ma J."/>
        </authorList>
    </citation>
    <scope>NUCLEOTIDE SEQUENCE [LARGE SCALE GENOMIC DNA]</scope>
    <source>
        <strain evidence="3 4">PSR21</strain>
    </source>
</reference>
<dbReference type="InterPro" id="IPR052952">
    <property type="entry name" value="MFS-Transporter"/>
</dbReference>
<dbReference type="Proteomes" id="UP001596547">
    <property type="component" value="Unassembled WGS sequence"/>
</dbReference>
<evidence type="ECO:0000259" key="2">
    <source>
        <dbReference type="PROSITE" id="PS50850"/>
    </source>
</evidence>
<dbReference type="PANTHER" id="PTHR23527:SF1">
    <property type="entry name" value="BLL3282 PROTEIN"/>
    <property type="match status" value="1"/>
</dbReference>
<dbReference type="PROSITE" id="PS50850">
    <property type="entry name" value="MFS"/>
    <property type="match status" value="1"/>
</dbReference>
<evidence type="ECO:0000256" key="1">
    <source>
        <dbReference type="SAM" id="Phobius"/>
    </source>
</evidence>
<feature type="transmembrane region" description="Helical" evidence="1">
    <location>
        <begin position="163"/>
        <end position="187"/>
    </location>
</feature>
<feature type="transmembrane region" description="Helical" evidence="1">
    <location>
        <begin position="36"/>
        <end position="55"/>
    </location>
</feature>
<feature type="transmembrane region" description="Helical" evidence="1">
    <location>
        <begin position="75"/>
        <end position="95"/>
    </location>
</feature>
<proteinExistence type="predicted"/>